<dbReference type="AlphaFoldDB" id="A0A239CEI8"/>
<dbReference type="Proteomes" id="UP000198480">
    <property type="component" value="Unassembled WGS sequence"/>
</dbReference>
<dbReference type="RefSeq" id="WP_089239028.1">
    <property type="nucleotide sequence ID" value="NZ_FZOK01000005.1"/>
</dbReference>
<reference evidence="2" key="1">
    <citation type="submission" date="2017-06" db="EMBL/GenBank/DDBJ databases">
        <authorList>
            <person name="Varghese N."/>
            <person name="Submissions S."/>
        </authorList>
    </citation>
    <scope>NUCLEOTIDE SEQUENCE [LARGE SCALE GENOMIC DNA]</scope>
    <source>
        <strain evidence="2">5C</strain>
    </source>
</reference>
<proteinExistence type="predicted"/>
<name>A0A239CEI8_9BACT</name>
<accession>A0A239CEI8</accession>
<dbReference type="InterPro" id="IPR008969">
    <property type="entry name" value="CarboxyPept-like_regulatory"/>
</dbReference>
<dbReference type="EMBL" id="FZOK01000005">
    <property type="protein sequence ID" value="SNS18617.1"/>
    <property type="molecule type" value="Genomic_DNA"/>
</dbReference>
<keyword evidence="2" id="KW-1185">Reference proteome</keyword>
<sequence>MIFLFFIFSFILGNETVTGKVVDKNGDPIPLVMVSNGEYHSVANQKGEFKIKIDADNKLLIFRSMGYKSKVLKVDSNSNLEVVLEEETYNLNEVVVSALSAEDIIRQAIDQIGKIYQIYPATTTYEYGEKLNFQNAQSREDNFIERFLLFNRQIDRYNGLPNFEILNIKIQEGNKEISYLDSILYQKKYFRNINSFFFEASNIPYFLTLNEMKRFNYQLEDENSEVYKIQFEGKSAKSEFDGEIWINKDDYGISYLKYWKNSKALRAENLKLNLMTKIVDFKKIAFIKEEYEIWNEKDISNRYILKSSISRVESNYKKNDIDDIYLISNIKLNLSSSPKITTNKDGYTSEDDMFTLKVWKMPVNKPKEHTYLISFDH</sequence>
<dbReference type="Pfam" id="PF13715">
    <property type="entry name" value="CarbopepD_reg_2"/>
    <property type="match status" value="1"/>
</dbReference>
<dbReference type="OrthoDB" id="1109239at2"/>
<dbReference type="SUPFAM" id="SSF49464">
    <property type="entry name" value="Carboxypeptidase regulatory domain-like"/>
    <property type="match status" value="1"/>
</dbReference>
<evidence type="ECO:0000313" key="2">
    <source>
        <dbReference type="Proteomes" id="UP000198480"/>
    </source>
</evidence>
<gene>
    <name evidence="1" type="ORF">SAMN06295967_1053</name>
</gene>
<organism evidence="1 2">
    <name type="scientific">Belliella buryatensis</name>
    <dbReference type="NCBI Taxonomy" id="1500549"/>
    <lineage>
        <taxon>Bacteria</taxon>
        <taxon>Pseudomonadati</taxon>
        <taxon>Bacteroidota</taxon>
        <taxon>Cytophagia</taxon>
        <taxon>Cytophagales</taxon>
        <taxon>Cyclobacteriaceae</taxon>
        <taxon>Belliella</taxon>
    </lineage>
</organism>
<protein>
    <submittedName>
        <fullName evidence="1">CarboxypepD_reg-like domain-containing protein</fullName>
    </submittedName>
</protein>
<evidence type="ECO:0000313" key="1">
    <source>
        <dbReference type="EMBL" id="SNS18617.1"/>
    </source>
</evidence>